<protein>
    <submittedName>
        <fullName evidence="2">Uncharacterized protein</fullName>
    </submittedName>
</protein>
<sequence>MALLKLRNEPFRHVWIEFHRNQQQEPAERVVGVVRFMEITRKAYREAKETNGPLGLVTKKVIRLDSFSSLLECILQFEYLFSEILSFVDDHIILALERTAGGIFPPSRYVFNKADKLVQIVETLPEKNDSAVNKFPLLFHQIPFPDRALSSAICWLSFWLSILTHWGSETTKEKKIAIHINCNNNSIEQTIVQEENGNRIEFQDHDGNETKECFSPISATSGSESQADSPEF</sequence>
<accession>A0A5N5LR06</accession>
<reference evidence="3" key="1">
    <citation type="journal article" date="2019" name="Gigascience">
        <title>De novo genome assembly of the endangered Acer yangbiense, a plant species with extremely small populations endemic to Yunnan Province, China.</title>
        <authorList>
            <person name="Yang J."/>
            <person name="Wariss H.M."/>
            <person name="Tao L."/>
            <person name="Zhang R."/>
            <person name="Yun Q."/>
            <person name="Hollingsworth P."/>
            <person name="Dao Z."/>
            <person name="Luo G."/>
            <person name="Guo H."/>
            <person name="Ma Y."/>
            <person name="Sun W."/>
        </authorList>
    </citation>
    <scope>NUCLEOTIDE SEQUENCE [LARGE SCALE GENOMIC DNA]</scope>
    <source>
        <strain evidence="3">cv. br00</strain>
    </source>
</reference>
<dbReference type="PANTHER" id="PTHR37710">
    <property type="entry name" value="TRANSMEMBRANE PROTEIN"/>
    <property type="match status" value="1"/>
</dbReference>
<comment type="caution">
    <text evidence="2">The sequence shown here is derived from an EMBL/GenBank/DDBJ whole genome shotgun (WGS) entry which is preliminary data.</text>
</comment>
<feature type="compositionally biased region" description="Basic and acidic residues" evidence="1">
    <location>
        <begin position="203"/>
        <end position="212"/>
    </location>
</feature>
<name>A0A5N5LR06_9ROSI</name>
<dbReference type="Proteomes" id="UP000326939">
    <property type="component" value="Chromosome 8"/>
</dbReference>
<evidence type="ECO:0000256" key="1">
    <source>
        <dbReference type="SAM" id="MobiDB-lite"/>
    </source>
</evidence>
<evidence type="ECO:0000313" key="2">
    <source>
        <dbReference type="EMBL" id="KAB5545183.1"/>
    </source>
</evidence>
<dbReference type="EMBL" id="VDCV01000008">
    <property type="protein sequence ID" value="KAB5545183.1"/>
    <property type="molecule type" value="Genomic_DNA"/>
</dbReference>
<keyword evidence="3" id="KW-1185">Reference proteome</keyword>
<proteinExistence type="predicted"/>
<dbReference type="PANTHER" id="PTHR37710:SF1">
    <property type="entry name" value="TRANSMEMBRANE PROTEIN"/>
    <property type="match status" value="1"/>
</dbReference>
<feature type="region of interest" description="Disordered" evidence="1">
    <location>
        <begin position="203"/>
        <end position="232"/>
    </location>
</feature>
<dbReference type="AlphaFoldDB" id="A0A5N5LR06"/>
<evidence type="ECO:0000313" key="3">
    <source>
        <dbReference type="Proteomes" id="UP000326939"/>
    </source>
</evidence>
<organism evidence="2 3">
    <name type="scientific">Salix brachista</name>
    <dbReference type="NCBI Taxonomy" id="2182728"/>
    <lineage>
        <taxon>Eukaryota</taxon>
        <taxon>Viridiplantae</taxon>
        <taxon>Streptophyta</taxon>
        <taxon>Embryophyta</taxon>
        <taxon>Tracheophyta</taxon>
        <taxon>Spermatophyta</taxon>
        <taxon>Magnoliopsida</taxon>
        <taxon>eudicotyledons</taxon>
        <taxon>Gunneridae</taxon>
        <taxon>Pentapetalae</taxon>
        <taxon>rosids</taxon>
        <taxon>fabids</taxon>
        <taxon>Malpighiales</taxon>
        <taxon>Salicaceae</taxon>
        <taxon>Saliceae</taxon>
        <taxon>Salix</taxon>
    </lineage>
</organism>
<gene>
    <name evidence="2" type="ORF">DKX38_013295</name>
</gene>
<feature type="compositionally biased region" description="Polar residues" evidence="1">
    <location>
        <begin position="217"/>
        <end position="232"/>
    </location>
</feature>